<dbReference type="SUPFAM" id="SSF52266">
    <property type="entry name" value="SGNH hydrolase"/>
    <property type="match status" value="1"/>
</dbReference>
<dbReference type="InterPro" id="IPR001087">
    <property type="entry name" value="GDSL"/>
</dbReference>
<dbReference type="RefSeq" id="WP_144845757.1">
    <property type="nucleotide sequence ID" value="NZ_VMRJ01000002.1"/>
</dbReference>
<evidence type="ECO:0008006" key="4">
    <source>
        <dbReference type="Google" id="ProtNLM"/>
    </source>
</evidence>
<accession>A0A558BXB5</accession>
<dbReference type="EMBL" id="VMRJ01000002">
    <property type="protein sequence ID" value="TVT41157.1"/>
    <property type="molecule type" value="Genomic_DNA"/>
</dbReference>
<dbReference type="Gene3D" id="3.40.50.1110">
    <property type="entry name" value="SGNH hydrolase"/>
    <property type="match status" value="1"/>
</dbReference>
<proteinExistence type="predicted"/>
<protein>
    <recommendedName>
        <fullName evidence="4">G-D-S-L family lipolytic protein</fullName>
    </recommendedName>
</protein>
<evidence type="ECO:0000256" key="1">
    <source>
        <dbReference type="SAM" id="SignalP"/>
    </source>
</evidence>
<dbReference type="GO" id="GO:0016788">
    <property type="term" value="F:hydrolase activity, acting on ester bonds"/>
    <property type="evidence" value="ECO:0007669"/>
    <property type="project" value="InterPro"/>
</dbReference>
<feature type="chain" id="PRO_5021909942" description="G-D-S-L family lipolytic protein" evidence="1">
    <location>
        <begin position="26"/>
        <end position="496"/>
    </location>
</feature>
<name>A0A558BXB5_9BACT</name>
<evidence type="ECO:0000313" key="2">
    <source>
        <dbReference type="EMBL" id="TVT41157.1"/>
    </source>
</evidence>
<dbReference type="AlphaFoldDB" id="A0A558BXB5"/>
<comment type="caution">
    <text evidence="2">The sequence shown here is derived from an EMBL/GenBank/DDBJ whole genome shotgun (WGS) entry which is preliminary data.</text>
</comment>
<dbReference type="InterPro" id="IPR036514">
    <property type="entry name" value="SGNH_hydro_sf"/>
</dbReference>
<reference evidence="2 3" key="1">
    <citation type="submission" date="2019-07" db="EMBL/GenBank/DDBJ databases">
        <title>Hymenobacter sp. straun FUR1 Genome sequencing and assembly.</title>
        <authorList>
            <person name="Chhetri G."/>
        </authorList>
    </citation>
    <scope>NUCLEOTIDE SEQUENCE [LARGE SCALE GENOMIC DNA]</scope>
    <source>
        <strain evidence="2 3">Fur1</strain>
    </source>
</reference>
<sequence>MTTISSFAVKAFPALALLGLAGCQADIDAPSASAGSANFSRYIAIGNSLTGGTEDGGVYREGQLNSYPSMLAQQFALAGGGAFNQPLFTEAQANGSGYLRLAGFTATGTPITSAVTTNLAIRAVTPTVVYTKYLDRVDNLGMDGIKLADIQTANFGNVSPARAYSDANFNAYFERITPDGSSQTYFQRVKAEVAGTTNTPAATFFSCWLGNNDVLAYATGGGAVATRAITRTDTFNLKAVRIINALTANGAKGIVSNIPDVAGIPFFNTVGPSARALLAAANVPTAAPFVYTTGILAPLQPNTRVNTTLASVRSAGGSEPLLLTLTAAPYVSLYGQRTGKYWRDFYAQARPGLPAAIPNLSVFLATLQVDTTQAFGASSGNPFPSTLVLDATEQANVSAATTAFNNSLQAAASAKGLAFFDAYTYFRSVAAGPSVINGVNNSAGFITGNLFSLDGVHPTPRGYALVANEMIKAINAKYGSSVPQVNPTSYRGVLFP</sequence>
<evidence type="ECO:0000313" key="3">
    <source>
        <dbReference type="Proteomes" id="UP000317624"/>
    </source>
</evidence>
<feature type="signal peptide" evidence="1">
    <location>
        <begin position="1"/>
        <end position="25"/>
    </location>
</feature>
<organism evidence="2 3">
    <name type="scientific">Hymenobacter setariae</name>
    <dbReference type="NCBI Taxonomy" id="2594794"/>
    <lineage>
        <taxon>Bacteria</taxon>
        <taxon>Pseudomonadati</taxon>
        <taxon>Bacteroidota</taxon>
        <taxon>Cytophagia</taxon>
        <taxon>Cytophagales</taxon>
        <taxon>Hymenobacteraceae</taxon>
        <taxon>Hymenobacter</taxon>
    </lineage>
</organism>
<dbReference type="OrthoDB" id="3239155at2"/>
<dbReference type="Proteomes" id="UP000317624">
    <property type="component" value="Unassembled WGS sequence"/>
</dbReference>
<keyword evidence="1" id="KW-0732">Signal</keyword>
<dbReference type="Pfam" id="PF00657">
    <property type="entry name" value="Lipase_GDSL"/>
    <property type="match status" value="1"/>
</dbReference>
<gene>
    <name evidence="2" type="ORF">FNT36_06770</name>
</gene>
<keyword evidence="3" id="KW-1185">Reference proteome</keyword>